<dbReference type="STRING" id="2094558.A0A314Y4L6"/>
<evidence type="ECO:0000313" key="4">
    <source>
        <dbReference type="Proteomes" id="UP000250321"/>
    </source>
</evidence>
<dbReference type="PANTHER" id="PTHR10566:SF123">
    <property type="entry name" value="PROTEIN KINASE SUPERFAMILY PROTEIN"/>
    <property type="match status" value="1"/>
</dbReference>
<dbReference type="GO" id="GO:0004672">
    <property type="term" value="F:protein kinase activity"/>
    <property type="evidence" value="ECO:0007669"/>
    <property type="project" value="InterPro"/>
</dbReference>
<dbReference type="Pfam" id="PF03109">
    <property type="entry name" value="ABC1"/>
    <property type="match status" value="1"/>
</dbReference>
<dbReference type="AlphaFoldDB" id="A0A314Y4L6"/>
<dbReference type="PROSITE" id="PS50011">
    <property type="entry name" value="PROTEIN_KINASE_DOM"/>
    <property type="match status" value="1"/>
</dbReference>
<dbReference type="SUPFAM" id="SSF56112">
    <property type="entry name" value="Protein kinase-like (PK-like)"/>
    <property type="match status" value="1"/>
</dbReference>
<dbReference type="CDD" id="cd05121">
    <property type="entry name" value="ABC1_ADCK3-like"/>
    <property type="match status" value="1"/>
</dbReference>
<name>A0A314Y4L6_PRUYE</name>
<dbReference type="InterPro" id="IPR050154">
    <property type="entry name" value="UbiB_kinase"/>
</dbReference>
<protein>
    <recommendedName>
        <fullName evidence="2">Protein kinase domain-containing protein</fullName>
    </recommendedName>
</protein>
<evidence type="ECO:0000256" key="1">
    <source>
        <dbReference type="ARBA" id="ARBA00009670"/>
    </source>
</evidence>
<evidence type="ECO:0000259" key="2">
    <source>
        <dbReference type="PROSITE" id="PS50011"/>
    </source>
</evidence>
<organism evidence="3 4">
    <name type="scientific">Prunus yedoensis var. nudiflora</name>
    <dbReference type="NCBI Taxonomy" id="2094558"/>
    <lineage>
        <taxon>Eukaryota</taxon>
        <taxon>Viridiplantae</taxon>
        <taxon>Streptophyta</taxon>
        <taxon>Embryophyta</taxon>
        <taxon>Tracheophyta</taxon>
        <taxon>Spermatophyta</taxon>
        <taxon>Magnoliopsida</taxon>
        <taxon>eudicotyledons</taxon>
        <taxon>Gunneridae</taxon>
        <taxon>Pentapetalae</taxon>
        <taxon>rosids</taxon>
        <taxon>fabids</taxon>
        <taxon>Rosales</taxon>
        <taxon>Rosaceae</taxon>
        <taxon>Amygdaloideae</taxon>
        <taxon>Amygdaleae</taxon>
        <taxon>Prunus</taxon>
    </lineage>
</organism>
<dbReference type="InterPro" id="IPR004147">
    <property type="entry name" value="ABC1_dom"/>
</dbReference>
<feature type="domain" description="Protein kinase" evidence="2">
    <location>
        <begin position="274"/>
        <end position="570"/>
    </location>
</feature>
<dbReference type="PANTHER" id="PTHR10566">
    <property type="entry name" value="CHAPERONE-ACTIVITY OF BC1 COMPLEX CABC1 -RELATED"/>
    <property type="match status" value="1"/>
</dbReference>
<dbReference type="OrthoDB" id="427480at2759"/>
<comment type="similarity">
    <text evidence="1">Belongs to the protein kinase superfamily. ADCK protein kinase family.</text>
</comment>
<reference evidence="3 4" key="1">
    <citation type="submission" date="2018-02" db="EMBL/GenBank/DDBJ databases">
        <title>Draft genome of wild Prunus yedoensis var. nudiflora.</title>
        <authorList>
            <person name="Baek S."/>
            <person name="Kim J.-H."/>
            <person name="Choi K."/>
            <person name="Kim G.-B."/>
            <person name="Cho A."/>
            <person name="Jang H."/>
            <person name="Shin C.-H."/>
            <person name="Yu H.-J."/>
            <person name="Mun J.-H."/>
        </authorList>
    </citation>
    <scope>NUCLEOTIDE SEQUENCE [LARGE SCALE GENOMIC DNA]</scope>
    <source>
        <strain evidence="4">cv. Jeju island</strain>
        <tissue evidence="3">Leaf</tissue>
    </source>
</reference>
<dbReference type="InterPro" id="IPR000719">
    <property type="entry name" value="Prot_kinase_dom"/>
</dbReference>
<evidence type="ECO:0000313" key="3">
    <source>
        <dbReference type="EMBL" id="PQQ00380.1"/>
    </source>
</evidence>
<dbReference type="Proteomes" id="UP000250321">
    <property type="component" value="Unassembled WGS sequence"/>
</dbReference>
<keyword evidence="4" id="KW-1185">Reference proteome</keyword>
<dbReference type="EMBL" id="PJQY01001702">
    <property type="protein sequence ID" value="PQQ00380.1"/>
    <property type="molecule type" value="Genomic_DNA"/>
</dbReference>
<dbReference type="GO" id="GO:0005524">
    <property type="term" value="F:ATP binding"/>
    <property type="evidence" value="ECO:0007669"/>
    <property type="project" value="InterPro"/>
</dbReference>
<dbReference type="InterPro" id="IPR011009">
    <property type="entry name" value="Kinase-like_dom_sf"/>
</dbReference>
<proteinExistence type="inferred from homology"/>
<sequence length="570" mass="63494">MATTALATSLSLSFKPACVTGASKTTSKSKRASQGRALGDFGHLGQVVRKDVEFLKRGIESGIQWANKAFRIPEVSKTLDDVVWLRNLEDPNAPPLPAPSWPQPSYPELSGVDLFMADLKAFEAYALYFYYLSKVWSKPLPEVYDPESVGDYFSCRPHVVAFRLLEVFSSFASAAIRIRTSGIKKFLRPNSDEGINENVSQYNFGMVLKETMLNLGPTFIKVGQSLSTRPDIIGAEISKALSELHDQIPPFPRDVAMKIIEEELGSPAESFFSYISGEPEAAASFGQVYRGRTLDGFNVAIKVQRPNMRHIVLGILQKIAKRKGDLRLYADELGKGLVGELDYTLEASNSSKFLEAHSSFPFMFVPKIFQQLSRKRVLTMEWIVGESPTDLLSVSAGSSIDNGSTYSERQRLDAKRRLLDLVKKGVEACLVQLLETGLLHADPHPGNLRYTSSGQIGFLDFGLLCQMEKKHQFAMLASIVHIVNGDWASLVNSLTEMDVDLEYELGEVEFRDGIPDVKFSRVLGKIWSIAFKYHFRMPPYYSLVLRSLASFEGLAVAADKNFKTFEAAYP</sequence>
<comment type="caution">
    <text evidence="3">The sequence shown here is derived from an EMBL/GenBank/DDBJ whole genome shotgun (WGS) entry which is preliminary data.</text>
</comment>
<accession>A0A314Y4L6</accession>
<gene>
    <name evidence="3" type="ORF">Pyn_15129</name>
</gene>